<evidence type="ECO:0000313" key="2">
    <source>
        <dbReference type="EMBL" id="RDD61377.1"/>
    </source>
</evidence>
<gene>
    <name evidence="2" type="ORF">DRB17_12920</name>
</gene>
<comment type="caution">
    <text evidence="2">The sequence shown here is derived from an EMBL/GenBank/DDBJ whole genome shotgun (WGS) entry which is preliminary data.</text>
</comment>
<dbReference type="EMBL" id="QPMH01000012">
    <property type="protein sequence ID" value="RDD61377.1"/>
    <property type="molecule type" value="Genomic_DNA"/>
</dbReference>
<dbReference type="PANTHER" id="PTHR34383:SF3">
    <property type="entry name" value="POLYPHOSPHATE:AMP PHOSPHOTRANSFERASE"/>
    <property type="match status" value="1"/>
</dbReference>
<dbReference type="InterPro" id="IPR022488">
    <property type="entry name" value="PPK2-related"/>
</dbReference>
<proteinExistence type="predicted"/>
<reference evidence="2 3" key="1">
    <citation type="submission" date="2018-07" db="EMBL/GenBank/DDBJ databases">
        <title>Venubactetium sediminum gen. nov., sp. nov., isolated from a marine solar saltern.</title>
        <authorList>
            <person name="Wang S."/>
        </authorList>
    </citation>
    <scope>NUCLEOTIDE SEQUENCE [LARGE SCALE GENOMIC DNA]</scope>
    <source>
        <strain evidence="2 3">WD2A32</strain>
    </source>
</reference>
<protein>
    <submittedName>
        <fullName evidence="2">Polyphosphate kinase</fullName>
    </submittedName>
</protein>
<dbReference type="InterPro" id="IPR027417">
    <property type="entry name" value="P-loop_NTPase"/>
</dbReference>
<accession>A0A369TB24</accession>
<evidence type="ECO:0000313" key="3">
    <source>
        <dbReference type="Proteomes" id="UP000253941"/>
    </source>
</evidence>
<keyword evidence="3" id="KW-1185">Reference proteome</keyword>
<dbReference type="Pfam" id="PF03976">
    <property type="entry name" value="PPK2"/>
    <property type="match status" value="1"/>
</dbReference>
<dbReference type="GO" id="GO:0016301">
    <property type="term" value="F:kinase activity"/>
    <property type="evidence" value="ECO:0007669"/>
    <property type="project" value="UniProtKB-KW"/>
</dbReference>
<feature type="domain" description="Polyphosphate kinase-2-related" evidence="1">
    <location>
        <begin position="54"/>
        <end position="267"/>
    </location>
</feature>
<dbReference type="Gene3D" id="3.40.50.300">
    <property type="entry name" value="P-loop containing nucleotide triphosphate hydrolases"/>
    <property type="match status" value="1"/>
</dbReference>
<organism evidence="2 3">
    <name type="scientific">Ferruginivarius sediminum</name>
    <dbReference type="NCBI Taxonomy" id="2661937"/>
    <lineage>
        <taxon>Bacteria</taxon>
        <taxon>Pseudomonadati</taxon>
        <taxon>Pseudomonadota</taxon>
        <taxon>Alphaproteobacteria</taxon>
        <taxon>Rhodospirillales</taxon>
        <taxon>Rhodospirillaceae</taxon>
        <taxon>Ferruginivarius</taxon>
    </lineage>
</organism>
<keyword evidence="2" id="KW-0808">Transferase</keyword>
<name>A0A369TB24_9PROT</name>
<dbReference type="AlphaFoldDB" id="A0A369TB24"/>
<dbReference type="SUPFAM" id="SSF52540">
    <property type="entry name" value="P-loop containing nucleoside triphosphate hydrolases"/>
    <property type="match status" value="1"/>
</dbReference>
<sequence length="304" mass="34800">MRLVRRRDCTEAAGSRPDHAALHRLCRGRGAVTESPALAAPDFTLRGSETLRQLDGKTYEKQLHACQERLRAVQLSYLHHRTRGVVVMEGWDASGKGGVIRRMAAVMEPRACSFWAIGPPQPEWQGRHYLARFWPLLPEPGRISVFDRSWYGRVLVERVEGLTGQAAWRRAYDEINEFERMLLDDGVRIVKIFMHVSPKEQLRRFQSRIDEPLKRWKMTMADIRNREMRHAYEKAVEEMVQRTSTVRAPWHVIPGDCKKYARVHTLGLIAEGLGEGLDLAPAPLARDVARAARERLGLNIPEGL</sequence>
<evidence type="ECO:0000259" key="1">
    <source>
        <dbReference type="Pfam" id="PF03976"/>
    </source>
</evidence>
<dbReference type="PANTHER" id="PTHR34383">
    <property type="entry name" value="POLYPHOSPHATE:AMP PHOSPHOTRANSFERASE-RELATED"/>
    <property type="match status" value="1"/>
</dbReference>
<dbReference type="Proteomes" id="UP000253941">
    <property type="component" value="Unassembled WGS sequence"/>
</dbReference>
<keyword evidence="2" id="KW-0418">Kinase</keyword>